<proteinExistence type="predicted"/>
<organism evidence="1 2">
    <name type="scientific">Lentilactobacillus hilgardii</name>
    <name type="common">Lactobacillus hilgardii</name>
    <dbReference type="NCBI Taxonomy" id="1588"/>
    <lineage>
        <taxon>Bacteria</taxon>
        <taxon>Bacillati</taxon>
        <taxon>Bacillota</taxon>
        <taxon>Bacilli</taxon>
        <taxon>Lactobacillales</taxon>
        <taxon>Lactobacillaceae</taxon>
        <taxon>Lentilactobacillus</taxon>
    </lineage>
</organism>
<dbReference type="Proteomes" id="UP000465035">
    <property type="component" value="Chromosome"/>
</dbReference>
<evidence type="ECO:0000313" key="1">
    <source>
        <dbReference type="EMBL" id="QHB52481.1"/>
    </source>
</evidence>
<dbReference type="GeneID" id="69058675"/>
<gene>
    <name evidence="1" type="ORF">GQR93_09880</name>
</gene>
<protein>
    <submittedName>
        <fullName evidence="1">Uncharacterized protein</fullName>
    </submittedName>
</protein>
<evidence type="ECO:0000313" key="2">
    <source>
        <dbReference type="Proteomes" id="UP000465035"/>
    </source>
</evidence>
<dbReference type="AlphaFoldDB" id="A0A6P1EB90"/>
<dbReference type="RefSeq" id="WP_159298781.1">
    <property type="nucleotide sequence ID" value="NZ_CP047121.1"/>
</dbReference>
<name>A0A6P1EB90_LENHI</name>
<sequence length="58" mass="6801">MNEKLKWKYTSASRENVFQGYETDLALIDELDQLNKTLQVIASNQERTQRISISPEKK</sequence>
<dbReference type="SMR" id="A0A6P1EB90"/>
<accession>A0A6P1EB90</accession>
<reference evidence="1 2" key="1">
    <citation type="submission" date="2019-12" db="EMBL/GenBank/DDBJ databases">
        <title>Lactobacillus hilgardii FLUB.</title>
        <authorList>
            <person name="Gustaw K."/>
        </authorList>
    </citation>
    <scope>NUCLEOTIDE SEQUENCE [LARGE SCALE GENOMIC DNA]</scope>
    <source>
        <strain evidence="1 2">FLUB</strain>
    </source>
</reference>
<dbReference type="EMBL" id="CP047121">
    <property type="protein sequence ID" value="QHB52481.1"/>
    <property type="molecule type" value="Genomic_DNA"/>
</dbReference>